<keyword evidence="1" id="KW-1133">Transmembrane helix</keyword>
<dbReference type="Proteomes" id="UP000220922">
    <property type="component" value="Unassembled WGS sequence"/>
</dbReference>
<organism evidence="2 3">
    <name type="scientific">Candidatus Chloroploca asiatica</name>
    <dbReference type="NCBI Taxonomy" id="1506545"/>
    <lineage>
        <taxon>Bacteria</taxon>
        <taxon>Bacillati</taxon>
        <taxon>Chloroflexota</taxon>
        <taxon>Chloroflexia</taxon>
        <taxon>Chloroflexales</taxon>
        <taxon>Chloroflexineae</taxon>
        <taxon>Oscillochloridaceae</taxon>
        <taxon>Candidatus Chloroploca</taxon>
    </lineage>
</organism>
<keyword evidence="1" id="KW-0812">Transmembrane</keyword>
<keyword evidence="1" id="KW-0472">Membrane</keyword>
<proteinExistence type="predicted"/>
<feature type="transmembrane region" description="Helical" evidence="1">
    <location>
        <begin position="47"/>
        <end position="64"/>
    </location>
</feature>
<accession>A0A2H3L2Q3</accession>
<keyword evidence="3" id="KW-1185">Reference proteome</keyword>
<reference evidence="2 3" key="1">
    <citation type="submission" date="2016-05" db="EMBL/GenBank/DDBJ databases">
        <authorList>
            <person name="Lavstsen T."/>
            <person name="Jespersen J.S."/>
        </authorList>
    </citation>
    <scope>NUCLEOTIDE SEQUENCE [LARGE SCALE GENOMIC DNA]</scope>
    <source>
        <strain evidence="2 3">B7-9</strain>
    </source>
</reference>
<evidence type="ECO:0000256" key="1">
    <source>
        <dbReference type="SAM" id="Phobius"/>
    </source>
</evidence>
<comment type="caution">
    <text evidence="2">The sequence shown here is derived from an EMBL/GenBank/DDBJ whole genome shotgun (WGS) entry which is preliminary data.</text>
</comment>
<gene>
    <name evidence="2" type="ORF">A9Q02_22700</name>
</gene>
<dbReference type="EMBL" id="LYXE01000194">
    <property type="protein sequence ID" value="PDV96490.1"/>
    <property type="molecule type" value="Genomic_DNA"/>
</dbReference>
<protein>
    <submittedName>
        <fullName evidence="2">Uncharacterized protein</fullName>
    </submittedName>
</protein>
<evidence type="ECO:0000313" key="3">
    <source>
        <dbReference type="Proteomes" id="UP000220922"/>
    </source>
</evidence>
<evidence type="ECO:0000313" key="2">
    <source>
        <dbReference type="EMBL" id="PDV96490.1"/>
    </source>
</evidence>
<sequence length="106" mass="11322">MRKKSSNVLKQSGPAFSNNTVQTIAINYKFEALGGQNFRAAQIRLNITYLNLALLCLSPVYGYFGDVDSGDLKPLTGEQAAEVALTTPKLQCSASARGVAALHDST</sequence>
<name>A0A2H3L2Q3_9CHLR</name>
<dbReference type="AlphaFoldDB" id="A0A2H3L2Q3"/>